<feature type="transmembrane region" description="Helical" evidence="1">
    <location>
        <begin position="220"/>
        <end position="239"/>
    </location>
</feature>
<feature type="transmembrane region" description="Helical" evidence="1">
    <location>
        <begin position="182"/>
        <end position="208"/>
    </location>
</feature>
<sequence>MSEQKKSPLLTALLSLFPLILILSIDLFAMFLQSQAKAISHFAFGVLMAQLISVLVFMKGQICPGQRERLSQVNGYFSLFWGLWFLISFFSNYHFILTDMISLCGIAVVLATWHQPQDNQLRRSMLIIASLMGGLGCLCYLLIFTEVSMLSFIQYNLFAQGLLGIILANLALVVARNRLQGLIALFPLFMLVMLFFNALSGLGVLIYSSSTVSFANELAWILYFSLHLVIAFIIAVHIFKQWKLSYNTLAILLLMAASLPLWASFAYID</sequence>
<keyword evidence="3" id="KW-1185">Reference proteome</keyword>
<proteinExistence type="predicted"/>
<feature type="transmembrane region" description="Helical" evidence="1">
    <location>
        <begin position="93"/>
        <end position="113"/>
    </location>
</feature>
<feature type="transmembrane region" description="Helical" evidence="1">
    <location>
        <begin position="157"/>
        <end position="175"/>
    </location>
</feature>
<protein>
    <recommendedName>
        <fullName evidence="4">Gamma-glutamyl phosphate reductase</fullName>
    </recommendedName>
</protein>
<accession>A0ABW4NWU9</accession>
<evidence type="ECO:0008006" key="4">
    <source>
        <dbReference type="Google" id="ProtNLM"/>
    </source>
</evidence>
<comment type="caution">
    <text evidence="2">The sequence shown here is derived from an EMBL/GenBank/DDBJ whole genome shotgun (WGS) entry which is preliminary data.</text>
</comment>
<dbReference type="EMBL" id="JBHUFP010000010">
    <property type="protein sequence ID" value="MFD1806376.1"/>
    <property type="molecule type" value="Genomic_DNA"/>
</dbReference>
<organism evidence="2 3">
    <name type="scientific">Pasteurella oralis</name>
    <dbReference type="NCBI Taxonomy" id="1071947"/>
    <lineage>
        <taxon>Bacteria</taxon>
        <taxon>Pseudomonadati</taxon>
        <taxon>Pseudomonadota</taxon>
        <taxon>Gammaproteobacteria</taxon>
        <taxon>Pasteurellales</taxon>
        <taxon>Pasteurellaceae</taxon>
        <taxon>Pasteurella</taxon>
    </lineage>
</organism>
<evidence type="ECO:0000313" key="2">
    <source>
        <dbReference type="EMBL" id="MFD1806376.1"/>
    </source>
</evidence>
<feature type="transmembrane region" description="Helical" evidence="1">
    <location>
        <begin position="38"/>
        <end position="58"/>
    </location>
</feature>
<keyword evidence="1" id="KW-0812">Transmembrane</keyword>
<name>A0ABW4NWU9_9PAST</name>
<feature type="transmembrane region" description="Helical" evidence="1">
    <location>
        <begin position="246"/>
        <end position="268"/>
    </location>
</feature>
<keyword evidence="1" id="KW-0472">Membrane</keyword>
<gene>
    <name evidence="2" type="ORF">ACFSAV_08370</name>
</gene>
<feature type="transmembrane region" description="Helical" evidence="1">
    <location>
        <begin position="12"/>
        <end position="32"/>
    </location>
</feature>
<dbReference type="Proteomes" id="UP001597420">
    <property type="component" value="Unassembled WGS sequence"/>
</dbReference>
<evidence type="ECO:0000256" key="1">
    <source>
        <dbReference type="SAM" id="Phobius"/>
    </source>
</evidence>
<evidence type="ECO:0000313" key="3">
    <source>
        <dbReference type="Proteomes" id="UP001597420"/>
    </source>
</evidence>
<reference evidence="3" key="1">
    <citation type="journal article" date="2019" name="Int. J. Syst. Evol. Microbiol.">
        <title>The Global Catalogue of Microorganisms (GCM) 10K type strain sequencing project: providing services to taxonomists for standard genome sequencing and annotation.</title>
        <authorList>
            <consortium name="The Broad Institute Genomics Platform"/>
            <consortium name="The Broad Institute Genome Sequencing Center for Infectious Disease"/>
            <person name="Wu L."/>
            <person name="Ma J."/>
        </authorList>
    </citation>
    <scope>NUCLEOTIDE SEQUENCE [LARGE SCALE GENOMIC DNA]</scope>
    <source>
        <strain evidence="3">CCM 7950</strain>
    </source>
</reference>
<dbReference type="RefSeq" id="WP_379098430.1">
    <property type="nucleotide sequence ID" value="NZ_JBHUFP010000010.1"/>
</dbReference>
<keyword evidence="1" id="KW-1133">Transmembrane helix</keyword>
<feature type="transmembrane region" description="Helical" evidence="1">
    <location>
        <begin position="70"/>
        <end position="87"/>
    </location>
</feature>
<feature type="transmembrane region" description="Helical" evidence="1">
    <location>
        <begin position="125"/>
        <end position="145"/>
    </location>
</feature>